<feature type="domain" description="AMP-binding enzyme C-terminal" evidence="5">
    <location>
        <begin position="1796"/>
        <end position="1898"/>
    </location>
</feature>
<evidence type="ECO:0000313" key="6">
    <source>
        <dbReference type="Proteomes" id="UP000095285"/>
    </source>
</evidence>
<evidence type="ECO:0000313" key="7">
    <source>
        <dbReference type="WBParaSite" id="EN70_10725"/>
    </source>
</evidence>
<feature type="region of interest" description="Disordered" evidence="2">
    <location>
        <begin position="94"/>
        <end position="121"/>
    </location>
</feature>
<accession>A0A1I7V7H5</accession>
<organism evidence="6 7">
    <name type="scientific">Loa loa</name>
    <name type="common">Eye worm</name>
    <name type="synonym">Filaria loa</name>
    <dbReference type="NCBI Taxonomy" id="7209"/>
    <lineage>
        <taxon>Eukaryota</taxon>
        <taxon>Metazoa</taxon>
        <taxon>Ecdysozoa</taxon>
        <taxon>Nematoda</taxon>
        <taxon>Chromadorea</taxon>
        <taxon>Rhabditida</taxon>
        <taxon>Spirurina</taxon>
        <taxon>Spiruromorpha</taxon>
        <taxon>Filarioidea</taxon>
        <taxon>Onchocercidae</taxon>
        <taxon>Loa</taxon>
    </lineage>
</organism>
<dbReference type="CDD" id="cd05905">
    <property type="entry name" value="Dip2"/>
    <property type="match status" value="2"/>
</dbReference>
<feature type="domain" description="AMP-dependent synthetase/ligase" evidence="4">
    <location>
        <begin position="1324"/>
        <end position="1736"/>
    </location>
</feature>
<dbReference type="Gene3D" id="3.30.300.30">
    <property type="match status" value="2"/>
</dbReference>
<dbReference type="InterPro" id="IPR025110">
    <property type="entry name" value="AMP-bd_C"/>
</dbReference>
<feature type="region of interest" description="Disordered" evidence="2">
    <location>
        <begin position="24"/>
        <end position="55"/>
    </location>
</feature>
<protein>
    <submittedName>
        <fullName evidence="7">AMP-binding domain-containing protein</fullName>
    </submittedName>
</protein>
<dbReference type="WBParaSite" id="EN70_10725">
    <property type="protein sequence ID" value="EN70_10725"/>
    <property type="gene ID" value="EN70_10725"/>
</dbReference>
<feature type="chain" id="PRO_5009309856" evidence="3">
    <location>
        <begin position="24"/>
        <end position="1907"/>
    </location>
</feature>
<dbReference type="Gene3D" id="3.40.50.12780">
    <property type="entry name" value="N-terminal domain of ligase-like"/>
    <property type="match status" value="2"/>
</dbReference>
<dbReference type="InterPro" id="IPR045851">
    <property type="entry name" value="AMP-bd_C_sf"/>
</dbReference>
<reference evidence="6" key="1">
    <citation type="submission" date="2012-04" db="EMBL/GenBank/DDBJ databases">
        <title>The Genome Sequence of Loa loa.</title>
        <authorList>
            <consortium name="The Broad Institute Genome Sequencing Platform"/>
            <consortium name="Broad Institute Genome Sequencing Center for Infectious Disease"/>
            <person name="Nutman T.B."/>
            <person name="Fink D.L."/>
            <person name="Russ C."/>
            <person name="Young S."/>
            <person name="Zeng Q."/>
            <person name="Gargeya S."/>
            <person name="Alvarado L."/>
            <person name="Berlin A."/>
            <person name="Chapman S.B."/>
            <person name="Chen Z."/>
            <person name="Freedman E."/>
            <person name="Gellesch M."/>
            <person name="Goldberg J."/>
            <person name="Griggs A."/>
            <person name="Gujja S."/>
            <person name="Heilman E.R."/>
            <person name="Heiman D."/>
            <person name="Howarth C."/>
            <person name="Mehta T."/>
            <person name="Neiman D."/>
            <person name="Pearson M."/>
            <person name="Roberts A."/>
            <person name="Saif S."/>
            <person name="Shea T."/>
            <person name="Shenoy N."/>
            <person name="Sisk P."/>
            <person name="Stolte C."/>
            <person name="Sykes S."/>
            <person name="White J."/>
            <person name="Yandava C."/>
            <person name="Haas B."/>
            <person name="Henn M.R."/>
            <person name="Nusbaum C."/>
            <person name="Birren B."/>
        </authorList>
    </citation>
    <scope>NUCLEOTIDE SEQUENCE [LARGE SCALE GENOMIC DNA]</scope>
</reference>
<dbReference type="InterPro" id="IPR037337">
    <property type="entry name" value="Dip2-like_dom"/>
</dbReference>
<dbReference type="Pfam" id="PF00501">
    <property type="entry name" value="AMP-binding"/>
    <property type="match status" value="2"/>
</dbReference>
<evidence type="ECO:0000256" key="1">
    <source>
        <dbReference type="ARBA" id="ARBA00007735"/>
    </source>
</evidence>
<dbReference type="Proteomes" id="UP000095285">
    <property type="component" value="Unassembled WGS sequence"/>
</dbReference>
<sequence>MMMMMMTMVMMMMIMMMMMMIEDDDDDDDGGDDNVDNDNGDGDSDGSGELISGGERRNWNGQVIVMVDAIDAIDVSSLPSDVRERLAQLDLELSEGNKATSSPSTRAQRKHQRRLTRDESRFHSEIHVEAVQQALAEYSEGKKEKPNILPPIKRRGTEIKRERHRASDSSSEDDSMFGSTDRSKGTSSTLSLNEQQKKSLTNGSQKSDASSFPPPPDITATAVANGAAVRKVFQDRRKQRINDDDWQERKVISENERNAMKKVTGAEETIFNSDVIYANDVAESGIAITNVNNQDYQNAVVRNFFVVSSETGQSFVENPTVSTLIAAKLSKKAHETNIRSNLRRKWRSHIVSRRSRRFGISDIRKQKISPSSDENGTVGTFKSTSVTALLRNSIATAMLPMILQHCSEANIMTNDCDHISTDDNCIDESITCLNDGGKVDVATETKPGLFIIQNITDSLLPKSYHPSLGGICRLPSGATTSTELTSTESLNETFEAVLESLRRSLKKQQPRNTPFERTILTEGFSIAVKKFNPLHSYKKLSLKRFKDERNFVEQKLNTFIRISDLGLGRKFVKVCDLECCKYFYELHILQECRLMSLQRPKKKPLHEYYNDDDAELEALARVIDPSAPRPEGPMICPARGDHASVSTSLPRSIDSALHKYGTSQPRMVAAVVLDHSARPAYSLTYGKLLSRATKVAHMLLTKLVPGIVGKEKVQLCKSGDRVALVYPNTEPLSFLVAFYGCILAGIIPVPVEVPLTRRDAGIQQLGFLLGSCGVKVALTSDACYKGLPKRSSSNQSYSNSSAPLIPGSEIIDFKGWPRLVWLTTEHLSKPPRDWSIPPRVTDDSVAYIEYTTDKEGSVKGVCITRQALLSHCRSLTMAMDYSESDTMVSVLDFKREAGLWHSILASVFSGLRVIFVPYSLMKINPASWMLMVTKYQAKTALVKSRDLHWGLLATRDHKEINLSSLRSILVADGANPWSLSSCDQFASIFKSRGLRPDAVCPCAGSSETGTVSLRRPCVDESVHNSGRGVLSMSALSHSVVRVDQENSLTSLTLQDAGQVITGGVVVVVKLSGPPRLCMADEIGEICLYAHSTGSAYWGLDGLSTSTFKVEPLGNDDKSLGPVPYVRSGLLGFLGPNGLVFVVGNRNSQMYVSGRQHSADDLIATALAVEPMKFIYRGRIAVFSVNVLRDERICIIAEQKPGVSEEDSFSWMSRVLQAIDSIHQVGIYCLALVPSNQLPKTPLGGIHVSETRQRFIEGVLHPTTLLMCPHTCVINLPKPREQQSDVGPAAMFVGNIVQGVRIAAAKGRQINADDEKVTSLMEVLRQRSQTSPDHVLFTLINSRGTETESITCAQLLKRAERIGSMLTDKGRLNPGEHVALIFPPGIDLIAAFYGCQAAGLVPVCVRPPHPHNLQITLPTVRMIVDVSKAVAVISTSSLIKLLKCKEASLRVDAKAWPTILDVDDLPSLSKKKWESECFERKATDVCYLDFSVSTTGQLAGIVISIASATALCRSLKVACELYPSRHITLCLDPYCGLGLTLWCLSGVYSGHHSLLIPPAEVEQNAALWLTAVSQRKVRDTFCSYGVMELCVRELAPQISLLKEKGVSLSCVRTCVVVAEERPRVTLCAAFSKLFAPLGLNSRAVSTSFGCRVNTAICMQGAASPDPATVYVDARALHNDRVTLVEKGAPHSIALMESGKLLPGVEVVIANPETRGQCADSHLGEIWVACSHNAVGYFTLYGEEASLHTDHFNARLTTGDTLKRFARTGYLGFLRRTQSITADGELHDAVFVVGALDEALMLRGMRYHPVDIEATVIRAHRKISECAVFTWTHLLVVVAETESAESEALDLVPAITSAVLEEHHLIVGVVVIVDPGVVPINSRGEKQRMHLRDAFLKDMLDPIYVAYNM</sequence>
<feature type="signal peptide" evidence="3">
    <location>
        <begin position="1"/>
        <end position="23"/>
    </location>
</feature>
<feature type="compositionally biased region" description="Basic and acidic residues" evidence="2">
    <location>
        <begin position="155"/>
        <end position="167"/>
    </location>
</feature>
<dbReference type="InterPro" id="IPR042099">
    <property type="entry name" value="ANL_N_sf"/>
</dbReference>
<comment type="similarity">
    <text evidence="1">Belongs to the DIP2 family.</text>
</comment>
<feature type="compositionally biased region" description="Polar residues" evidence="2">
    <location>
        <begin position="177"/>
        <end position="210"/>
    </location>
</feature>
<feature type="region of interest" description="Disordered" evidence="2">
    <location>
        <begin position="137"/>
        <end position="220"/>
    </location>
</feature>
<dbReference type="FunFam" id="3.30.300.30:FF:000001">
    <property type="entry name" value="DIP2 disco-interacting protein 2 homolog C"/>
    <property type="match status" value="1"/>
</dbReference>
<proteinExistence type="inferred from homology"/>
<evidence type="ECO:0000256" key="2">
    <source>
        <dbReference type="SAM" id="MobiDB-lite"/>
    </source>
</evidence>
<feature type="domain" description="AMP-dependent synthetase/ligase" evidence="4">
    <location>
        <begin position="672"/>
        <end position="1027"/>
    </location>
</feature>
<dbReference type="eggNOG" id="KOG3628">
    <property type="taxonomic scope" value="Eukaryota"/>
</dbReference>
<keyword evidence="6" id="KW-1185">Reference proteome</keyword>
<name>A0A1I7V7H5_LOALO</name>
<dbReference type="Pfam" id="PF23024">
    <property type="entry name" value="AMP-dom_DIP2-like"/>
    <property type="match status" value="1"/>
</dbReference>
<dbReference type="SUPFAM" id="SSF56801">
    <property type="entry name" value="Acetyl-CoA synthetase-like"/>
    <property type="match status" value="2"/>
</dbReference>
<dbReference type="InterPro" id="IPR000873">
    <property type="entry name" value="AMP-dep_synth/lig_dom"/>
</dbReference>
<keyword evidence="3" id="KW-0732">Signal</keyword>
<feature type="compositionally biased region" description="Acidic residues" evidence="2">
    <location>
        <begin position="24"/>
        <end position="46"/>
    </location>
</feature>
<evidence type="ECO:0000259" key="4">
    <source>
        <dbReference type="Pfam" id="PF00501"/>
    </source>
</evidence>
<dbReference type="PANTHER" id="PTHR22754">
    <property type="entry name" value="DISCO-INTERACTING PROTEIN 2 DIP2 -RELATED"/>
    <property type="match status" value="1"/>
</dbReference>
<evidence type="ECO:0000256" key="3">
    <source>
        <dbReference type="SAM" id="SignalP"/>
    </source>
</evidence>
<dbReference type="STRING" id="7209.A0A1I7V7H5"/>
<dbReference type="PANTHER" id="PTHR22754:SF32">
    <property type="entry name" value="DISCO-INTERACTING PROTEIN 2"/>
    <property type="match status" value="1"/>
</dbReference>
<reference evidence="7" key="2">
    <citation type="submission" date="2016-11" db="UniProtKB">
        <authorList>
            <consortium name="WormBaseParasite"/>
        </authorList>
    </citation>
    <scope>IDENTIFICATION</scope>
</reference>
<feature type="compositionally biased region" description="Polar residues" evidence="2">
    <location>
        <begin position="97"/>
        <end position="106"/>
    </location>
</feature>
<evidence type="ECO:0000259" key="5">
    <source>
        <dbReference type="Pfam" id="PF23024"/>
    </source>
</evidence>